<dbReference type="GO" id="GO:0016600">
    <property type="term" value="C:flotillin complex"/>
    <property type="evidence" value="ECO:0007669"/>
    <property type="project" value="TreeGrafter"/>
</dbReference>
<dbReference type="EMBL" id="CAJPVJ010002246">
    <property type="protein sequence ID" value="CAG2166001.1"/>
    <property type="molecule type" value="Genomic_DNA"/>
</dbReference>
<dbReference type="Pfam" id="PF01145">
    <property type="entry name" value="Band_7"/>
    <property type="match status" value="1"/>
</dbReference>
<dbReference type="Gene3D" id="3.40.50.300">
    <property type="entry name" value="P-loop containing nucleotide triphosphate hydrolases"/>
    <property type="match status" value="1"/>
</dbReference>
<evidence type="ECO:0000256" key="7">
    <source>
        <dbReference type="SAM" id="Phobius"/>
    </source>
</evidence>
<evidence type="ECO:0000256" key="1">
    <source>
        <dbReference type="ARBA" id="ARBA00004370"/>
    </source>
</evidence>
<organism evidence="9">
    <name type="scientific">Oppiella nova</name>
    <dbReference type="NCBI Taxonomy" id="334625"/>
    <lineage>
        <taxon>Eukaryota</taxon>
        <taxon>Metazoa</taxon>
        <taxon>Ecdysozoa</taxon>
        <taxon>Arthropoda</taxon>
        <taxon>Chelicerata</taxon>
        <taxon>Arachnida</taxon>
        <taxon>Acari</taxon>
        <taxon>Acariformes</taxon>
        <taxon>Sarcoptiformes</taxon>
        <taxon>Oribatida</taxon>
        <taxon>Brachypylina</taxon>
        <taxon>Oppioidea</taxon>
        <taxon>Oppiidae</taxon>
        <taxon>Oppiella</taxon>
    </lineage>
</organism>
<dbReference type="OrthoDB" id="6080404at2759"/>
<dbReference type="GO" id="GO:0002090">
    <property type="term" value="P:regulation of receptor internalization"/>
    <property type="evidence" value="ECO:0007669"/>
    <property type="project" value="TreeGrafter"/>
</dbReference>
<dbReference type="GO" id="GO:0070528">
    <property type="term" value="P:protein kinase C signaling"/>
    <property type="evidence" value="ECO:0007669"/>
    <property type="project" value="TreeGrafter"/>
</dbReference>
<dbReference type="InterPro" id="IPR036640">
    <property type="entry name" value="ABC1_TM_sf"/>
</dbReference>
<dbReference type="GO" id="GO:0072659">
    <property type="term" value="P:protein localization to plasma membrane"/>
    <property type="evidence" value="ECO:0007669"/>
    <property type="project" value="TreeGrafter"/>
</dbReference>
<dbReference type="GO" id="GO:0031410">
    <property type="term" value="C:cytoplasmic vesicle"/>
    <property type="evidence" value="ECO:0007669"/>
    <property type="project" value="TreeGrafter"/>
</dbReference>
<proteinExistence type="inferred from homology"/>
<keyword evidence="3 7" id="KW-0812">Transmembrane</keyword>
<evidence type="ECO:0000256" key="3">
    <source>
        <dbReference type="ARBA" id="ARBA00022692"/>
    </source>
</evidence>
<dbReference type="CDD" id="cd03399">
    <property type="entry name" value="SPFH_flotillin"/>
    <property type="match status" value="1"/>
</dbReference>
<protein>
    <recommendedName>
        <fullName evidence="8">Band 7 domain-containing protein</fullName>
    </recommendedName>
</protein>
<dbReference type="Gene3D" id="3.30.479.30">
    <property type="entry name" value="Band 7 domain"/>
    <property type="match status" value="1"/>
</dbReference>
<dbReference type="AlphaFoldDB" id="A0A7R9LQU1"/>
<evidence type="ECO:0000256" key="6">
    <source>
        <dbReference type="RuleBase" id="RU366054"/>
    </source>
</evidence>
<evidence type="ECO:0000313" key="10">
    <source>
        <dbReference type="Proteomes" id="UP000728032"/>
    </source>
</evidence>
<accession>A0A7R9LQU1</accession>
<evidence type="ECO:0000256" key="4">
    <source>
        <dbReference type="ARBA" id="ARBA00022989"/>
    </source>
</evidence>
<keyword evidence="5 7" id="KW-0472">Membrane</keyword>
<dbReference type="GO" id="GO:0002020">
    <property type="term" value="F:protease binding"/>
    <property type="evidence" value="ECO:0007669"/>
    <property type="project" value="TreeGrafter"/>
</dbReference>
<gene>
    <name evidence="9" type="ORF">ONB1V03_LOCUS5533</name>
</gene>
<sequence>MTAFHTCGPNEALVVSGCGHRRPLIIPGGRVFVWPLIQKVQRISLNAMCLTIESLRVHSRHGVVISMTGTAVVKIPGHSPDMLSAACEHFLDKSEPQIMDAISETLDGHQRAVIASMSVDQIHTNLKNFTDKVSDGAASDLAHMGFVIISYTIKAITDGDGYLKALGLTRAAQVKRDGRVAEAEAVRDALIGKALAEQELMSARYANATQIAKSRADCELKKAAFDEKVWAMMAVSDLSYDLQTAKTRQRIKAEQMEVKLVEKLQQIREQELDVVRRERELKATVRLPAEAEKYRLERLADAHRNHMIMSAEGEAEAIRLRAEAEAVVIEDKAMAQLMARKAILDTLPKIGIGINSGVPLTPLCPQLPVDPKDNVLVTHKTSVLPEVDKIIVLKEGLISEFGSFDELIAKRGDFAELVAEYVLRQESCESVRHVSTTAHNNCHKMCGTGDQTQDIQQNERKLIKEDKPEAGSVNTHIYKKCFRLVGVQYLIVILLSYIIGIASGLWLSEWSADALIPKLTDYRSLSLILRLCLLFVFIFGFMEMVVISSALLSISQGCVGAAKRLYGFWTTDSSLSLNSF</sequence>
<comment type="subcellular location">
    <subcellularLocation>
        <location evidence="1">Membrane</location>
    </subcellularLocation>
</comment>
<dbReference type="Gene3D" id="1.20.1560.10">
    <property type="entry name" value="ABC transporter type 1, transmembrane domain"/>
    <property type="match status" value="1"/>
</dbReference>
<keyword evidence="10" id="KW-1185">Reference proteome</keyword>
<dbReference type="PANTHER" id="PTHR13806:SF46">
    <property type="entry name" value="FLOTILLIN-1-RELATED"/>
    <property type="match status" value="1"/>
</dbReference>
<dbReference type="Proteomes" id="UP000728032">
    <property type="component" value="Unassembled WGS sequence"/>
</dbReference>
<dbReference type="GO" id="GO:1901890">
    <property type="term" value="P:positive regulation of cell junction assembly"/>
    <property type="evidence" value="ECO:0007669"/>
    <property type="project" value="TreeGrafter"/>
</dbReference>
<dbReference type="GO" id="GO:0005524">
    <property type="term" value="F:ATP binding"/>
    <property type="evidence" value="ECO:0007669"/>
    <property type="project" value="InterPro"/>
</dbReference>
<comment type="similarity">
    <text evidence="2 6">Belongs to the band 7/mec-2 family. Flotillin subfamily.</text>
</comment>
<feature type="transmembrane region" description="Helical" evidence="7">
    <location>
        <begin position="527"/>
        <end position="554"/>
    </location>
</feature>
<reference evidence="9" key="1">
    <citation type="submission" date="2020-11" db="EMBL/GenBank/DDBJ databases">
        <authorList>
            <person name="Tran Van P."/>
        </authorList>
    </citation>
    <scope>NUCLEOTIDE SEQUENCE</scope>
</reference>
<evidence type="ECO:0000256" key="5">
    <source>
        <dbReference type="ARBA" id="ARBA00023136"/>
    </source>
</evidence>
<dbReference type="InterPro" id="IPR036013">
    <property type="entry name" value="Band_7/SPFH_dom_sf"/>
</dbReference>
<dbReference type="InterPro" id="IPR027705">
    <property type="entry name" value="Flotillin_fam"/>
</dbReference>
<dbReference type="PANTHER" id="PTHR13806">
    <property type="entry name" value="FLOTILLIN-RELATED"/>
    <property type="match status" value="1"/>
</dbReference>
<dbReference type="SUPFAM" id="SSF52540">
    <property type="entry name" value="P-loop containing nucleoside triphosphate hydrolases"/>
    <property type="match status" value="1"/>
</dbReference>
<dbReference type="InterPro" id="IPR001107">
    <property type="entry name" value="Band_7"/>
</dbReference>
<keyword evidence="4 7" id="KW-1133">Transmembrane helix</keyword>
<dbReference type="GO" id="GO:2000049">
    <property type="term" value="P:positive regulation of cell-cell adhesion mediated by cadherin"/>
    <property type="evidence" value="ECO:0007669"/>
    <property type="project" value="TreeGrafter"/>
</dbReference>
<dbReference type="InterPro" id="IPR027417">
    <property type="entry name" value="P-loop_NTPase"/>
</dbReference>
<dbReference type="SUPFAM" id="SSF117892">
    <property type="entry name" value="Band 7/SPFH domain"/>
    <property type="match status" value="1"/>
</dbReference>
<feature type="transmembrane region" description="Helical" evidence="7">
    <location>
        <begin position="487"/>
        <end position="507"/>
    </location>
</feature>
<dbReference type="GO" id="GO:0045807">
    <property type="term" value="P:positive regulation of endocytosis"/>
    <property type="evidence" value="ECO:0007669"/>
    <property type="project" value="TreeGrafter"/>
</dbReference>
<evidence type="ECO:0000259" key="8">
    <source>
        <dbReference type="Pfam" id="PF01145"/>
    </source>
</evidence>
<evidence type="ECO:0000313" key="9">
    <source>
        <dbReference type="EMBL" id="CAD7646057.1"/>
    </source>
</evidence>
<evidence type="ECO:0000256" key="2">
    <source>
        <dbReference type="ARBA" id="ARBA00007161"/>
    </source>
</evidence>
<dbReference type="EMBL" id="OC917071">
    <property type="protein sequence ID" value="CAD7646057.1"/>
    <property type="molecule type" value="Genomic_DNA"/>
</dbReference>
<feature type="domain" description="Band 7" evidence="8">
    <location>
        <begin position="8"/>
        <end position="185"/>
    </location>
</feature>
<name>A0A7R9LQU1_9ACAR</name>